<dbReference type="Proteomes" id="UP000216533">
    <property type="component" value="Unassembled WGS sequence"/>
</dbReference>
<gene>
    <name evidence="2" type="ORF">CGZ92_04040</name>
</gene>
<feature type="transmembrane region" description="Helical" evidence="1">
    <location>
        <begin position="154"/>
        <end position="174"/>
    </location>
</feature>
<keyword evidence="1" id="KW-1133">Transmembrane helix</keyword>
<keyword evidence="1" id="KW-0472">Membrane</keyword>
<feature type="transmembrane region" description="Helical" evidence="1">
    <location>
        <begin position="55"/>
        <end position="85"/>
    </location>
</feature>
<reference evidence="2 3" key="1">
    <citation type="submission" date="2017-07" db="EMBL/GenBank/DDBJ databases">
        <title>Draft whole genome sequences of clinical Proprionibacteriaceae strains.</title>
        <authorList>
            <person name="Bernier A.-M."/>
            <person name="Bernard K."/>
            <person name="Domingo M.-C."/>
        </authorList>
    </citation>
    <scope>NUCLEOTIDE SEQUENCE [LARGE SCALE GENOMIC DNA]</scope>
    <source>
        <strain evidence="2 3">NML 160184</strain>
    </source>
</reference>
<organism evidence="2 3">
    <name type="scientific">Parenemella sanctibonifatiensis</name>
    <dbReference type="NCBI Taxonomy" id="2016505"/>
    <lineage>
        <taxon>Bacteria</taxon>
        <taxon>Bacillati</taxon>
        <taxon>Actinomycetota</taxon>
        <taxon>Actinomycetes</taxon>
        <taxon>Propionibacteriales</taxon>
        <taxon>Propionibacteriaceae</taxon>
        <taxon>Parenemella</taxon>
    </lineage>
</organism>
<accession>A0A255EC91</accession>
<dbReference type="RefSeq" id="WP_094450095.1">
    <property type="nucleotide sequence ID" value="NZ_NMVI01000011.1"/>
</dbReference>
<comment type="caution">
    <text evidence="2">The sequence shown here is derived from an EMBL/GenBank/DDBJ whole genome shotgun (WGS) entry which is preliminary data.</text>
</comment>
<proteinExistence type="predicted"/>
<evidence type="ECO:0000313" key="3">
    <source>
        <dbReference type="Proteomes" id="UP000216533"/>
    </source>
</evidence>
<keyword evidence="1" id="KW-0812">Transmembrane</keyword>
<feature type="transmembrane region" description="Helical" evidence="1">
    <location>
        <begin position="91"/>
        <end position="109"/>
    </location>
</feature>
<name>A0A255EC91_9ACTN</name>
<dbReference type="AlphaFoldDB" id="A0A255EC91"/>
<feature type="transmembrane region" description="Helical" evidence="1">
    <location>
        <begin position="26"/>
        <end position="48"/>
    </location>
</feature>
<protein>
    <submittedName>
        <fullName evidence="2">Uncharacterized protein</fullName>
    </submittedName>
</protein>
<evidence type="ECO:0000256" key="1">
    <source>
        <dbReference type="SAM" id="Phobius"/>
    </source>
</evidence>
<feature type="transmembrane region" description="Helical" evidence="1">
    <location>
        <begin position="121"/>
        <end position="142"/>
    </location>
</feature>
<dbReference type="EMBL" id="NMVI01000011">
    <property type="protein sequence ID" value="OYN88880.1"/>
    <property type="molecule type" value="Genomic_DNA"/>
</dbReference>
<evidence type="ECO:0000313" key="2">
    <source>
        <dbReference type="EMBL" id="OYN88880.1"/>
    </source>
</evidence>
<sequence>MWAWLDALTLRLDTGRYLADPANGQIALTIVLLATASTLVGQSVVLVINRVRGWGLLFALASNTVMVLAAYIGMGLLLWLLGVIFAEGQTVPALGVAMIVMVSVSPQAFNFLGAIPLLGPLVTRLTSVWGLLITFLAAHQLYPVSTWGAAGLTLAAWLGMLAASTLIAPGYATLRDRVWRRATGRELYADSSHLLDEATIEGSIADLNGPDIRLDEGDR</sequence>